<accession>A0A235CH06</accession>
<dbReference type="SUPFAM" id="SSF52402">
    <property type="entry name" value="Adenine nucleotide alpha hydrolases-like"/>
    <property type="match status" value="1"/>
</dbReference>
<evidence type="ECO:0000259" key="2">
    <source>
        <dbReference type="Pfam" id="PF00582"/>
    </source>
</evidence>
<evidence type="ECO:0000313" key="6">
    <source>
        <dbReference type="Proteomes" id="UP000295058"/>
    </source>
</evidence>
<organism evidence="3 5">
    <name type="scientific">Oceanimonas baumannii</name>
    <dbReference type="NCBI Taxonomy" id="129578"/>
    <lineage>
        <taxon>Bacteria</taxon>
        <taxon>Pseudomonadati</taxon>
        <taxon>Pseudomonadota</taxon>
        <taxon>Gammaproteobacteria</taxon>
        <taxon>Aeromonadales</taxon>
        <taxon>Aeromonadaceae</taxon>
        <taxon>Oceanimonas</taxon>
    </lineage>
</organism>
<sequence length="149" mass="16315">MSRINSILYATDFSEGAAGAAALARDMAEIHGAHLYLLHVITELDDRHRRGIPASVMEAFVKEVKTQAMSDLHAFKNRHFKNFAGELSTELRLGYDAEEILAGASALGADLIVLGTRGRRGMEKLLLGSTAERVLRQSDIPVLTVPERD</sequence>
<comment type="similarity">
    <text evidence="1">Belongs to the universal stress protein A family.</text>
</comment>
<feature type="domain" description="UspA" evidence="2">
    <location>
        <begin position="6"/>
        <end position="146"/>
    </location>
</feature>
<dbReference type="EMBL" id="NQJF01000010">
    <property type="protein sequence ID" value="OYD23317.1"/>
    <property type="molecule type" value="Genomic_DNA"/>
</dbReference>
<evidence type="ECO:0000256" key="1">
    <source>
        <dbReference type="ARBA" id="ARBA00008791"/>
    </source>
</evidence>
<dbReference type="PANTHER" id="PTHR46268:SF6">
    <property type="entry name" value="UNIVERSAL STRESS PROTEIN UP12"/>
    <property type="match status" value="1"/>
</dbReference>
<dbReference type="OrthoDB" id="9792500at2"/>
<dbReference type="InterPro" id="IPR006015">
    <property type="entry name" value="Universal_stress_UspA"/>
</dbReference>
<name>A0A235CH06_9GAMM</name>
<dbReference type="PANTHER" id="PTHR46268">
    <property type="entry name" value="STRESS RESPONSE PROTEIN NHAX"/>
    <property type="match status" value="1"/>
</dbReference>
<dbReference type="Gene3D" id="3.40.50.620">
    <property type="entry name" value="HUPs"/>
    <property type="match status" value="1"/>
</dbReference>
<dbReference type="Pfam" id="PF00582">
    <property type="entry name" value="Usp"/>
    <property type="match status" value="1"/>
</dbReference>
<dbReference type="InterPro" id="IPR006016">
    <property type="entry name" value="UspA"/>
</dbReference>
<evidence type="ECO:0000313" key="5">
    <source>
        <dbReference type="Proteomes" id="UP000243640"/>
    </source>
</evidence>
<gene>
    <name evidence="3" type="ORF">B6S09_12715</name>
    <name evidence="4" type="ORF">LY04_02314</name>
</gene>
<dbReference type="PRINTS" id="PR01438">
    <property type="entry name" value="UNVRSLSTRESS"/>
</dbReference>
<evidence type="ECO:0000313" key="4">
    <source>
        <dbReference type="EMBL" id="TDW58536.1"/>
    </source>
</evidence>
<proteinExistence type="inferred from homology"/>
<keyword evidence="6" id="KW-1185">Reference proteome</keyword>
<comment type="caution">
    <text evidence="3">The sequence shown here is derived from an EMBL/GenBank/DDBJ whole genome shotgun (WGS) entry which is preliminary data.</text>
</comment>
<dbReference type="Proteomes" id="UP000243640">
    <property type="component" value="Unassembled WGS sequence"/>
</dbReference>
<dbReference type="AlphaFoldDB" id="A0A235CH06"/>
<dbReference type="Proteomes" id="UP000295058">
    <property type="component" value="Unassembled WGS sequence"/>
</dbReference>
<reference evidence="3 5" key="1">
    <citation type="submission" date="2017-08" db="EMBL/GenBank/DDBJ databases">
        <title>Draft Genome Sequence of the Marine Bacterium Oceanimonas baumannii ATCC 700832.</title>
        <authorList>
            <person name="Mcclelland W.D."/>
            <person name="Brennan M.A."/>
            <person name="Trachtenberg A.M."/>
            <person name="Maclea K.S."/>
        </authorList>
    </citation>
    <scope>NUCLEOTIDE SEQUENCE [LARGE SCALE GENOMIC DNA]</scope>
    <source>
        <strain evidence="3 5">ATCC 700832</strain>
    </source>
</reference>
<reference evidence="4 6" key="2">
    <citation type="submission" date="2019-03" db="EMBL/GenBank/DDBJ databases">
        <title>Genomic Encyclopedia of Archaeal and Bacterial Type Strains, Phase II (KMG-II): from individual species to whole genera.</title>
        <authorList>
            <person name="Goeker M."/>
        </authorList>
    </citation>
    <scope>NUCLEOTIDE SEQUENCE [LARGE SCALE GENOMIC DNA]</scope>
    <source>
        <strain evidence="4 6">DSM 15594</strain>
    </source>
</reference>
<dbReference type="EMBL" id="SODO01000008">
    <property type="protein sequence ID" value="TDW58536.1"/>
    <property type="molecule type" value="Genomic_DNA"/>
</dbReference>
<protein>
    <submittedName>
        <fullName evidence="4">Nucleotide-binding universal stress UspA family protein</fullName>
    </submittedName>
    <submittedName>
        <fullName evidence="3">Universal stress protein UspA</fullName>
    </submittedName>
</protein>
<dbReference type="CDD" id="cd00293">
    <property type="entry name" value="USP-like"/>
    <property type="match status" value="1"/>
</dbReference>
<dbReference type="InterPro" id="IPR014729">
    <property type="entry name" value="Rossmann-like_a/b/a_fold"/>
</dbReference>
<dbReference type="RefSeq" id="WP_094278873.1">
    <property type="nucleotide sequence ID" value="NZ_JBLWZI010000008.1"/>
</dbReference>
<evidence type="ECO:0000313" key="3">
    <source>
        <dbReference type="EMBL" id="OYD23317.1"/>
    </source>
</evidence>